<keyword evidence="5" id="KW-1185">Reference proteome</keyword>
<evidence type="ECO:0000313" key="5">
    <source>
        <dbReference type="Proteomes" id="UP000290624"/>
    </source>
</evidence>
<organism evidence="4 5">
    <name type="scientific">Propioniciclava flava</name>
    <dbReference type="NCBI Taxonomy" id="2072026"/>
    <lineage>
        <taxon>Bacteria</taxon>
        <taxon>Bacillati</taxon>
        <taxon>Actinomycetota</taxon>
        <taxon>Actinomycetes</taxon>
        <taxon>Propionibacteriales</taxon>
        <taxon>Propionibacteriaceae</taxon>
        <taxon>Propioniciclava</taxon>
    </lineage>
</organism>
<dbReference type="OrthoDB" id="9814308at2"/>
<dbReference type="Pfam" id="PF00293">
    <property type="entry name" value="NUDIX"/>
    <property type="match status" value="1"/>
</dbReference>
<sequence length="163" mass="17907">MATPDFILDLRSRIGTRMLWLSGVTVGVHREGAQGTEWLLVRNAESGRWSPVTGIIDPGEHPFEAGAREVAEEAGVQAEIERLVWQDITDVVTYSNGDQTQYINNTFRARWIAGEPRPADGENTEAAFFGEDEFPPMSEQHDAAMRVLLADAPECGMGPIPAP</sequence>
<keyword evidence="2" id="KW-0378">Hydrolase</keyword>
<dbReference type="Gene3D" id="3.90.79.10">
    <property type="entry name" value="Nucleoside Triphosphate Pyrophosphohydrolase"/>
    <property type="match status" value="1"/>
</dbReference>
<evidence type="ECO:0000259" key="3">
    <source>
        <dbReference type="PROSITE" id="PS51462"/>
    </source>
</evidence>
<dbReference type="InterPro" id="IPR000086">
    <property type="entry name" value="NUDIX_hydrolase_dom"/>
</dbReference>
<dbReference type="AlphaFoldDB" id="A0A4Q2EJI7"/>
<gene>
    <name evidence="4" type="ORF">C1706_03040</name>
</gene>
<dbReference type="RefSeq" id="WP_129457749.1">
    <property type="nucleotide sequence ID" value="NZ_PPCV01000002.1"/>
</dbReference>
<dbReference type="GO" id="GO:0016787">
    <property type="term" value="F:hydrolase activity"/>
    <property type="evidence" value="ECO:0007669"/>
    <property type="project" value="UniProtKB-KW"/>
</dbReference>
<comment type="cofactor">
    <cofactor evidence="1">
        <name>Mg(2+)</name>
        <dbReference type="ChEBI" id="CHEBI:18420"/>
    </cofactor>
</comment>
<accession>A0A4Q2EJI7</accession>
<dbReference type="PANTHER" id="PTHR43046:SF16">
    <property type="entry name" value="ADP-RIBOSE PYROPHOSPHATASE YJHB-RELATED"/>
    <property type="match status" value="1"/>
</dbReference>
<proteinExistence type="predicted"/>
<feature type="domain" description="Nudix hydrolase" evidence="3">
    <location>
        <begin position="19"/>
        <end position="151"/>
    </location>
</feature>
<dbReference type="SUPFAM" id="SSF55811">
    <property type="entry name" value="Nudix"/>
    <property type="match status" value="1"/>
</dbReference>
<dbReference type="EMBL" id="PPCV01000002">
    <property type="protein sequence ID" value="RXW32876.1"/>
    <property type="molecule type" value="Genomic_DNA"/>
</dbReference>
<dbReference type="PANTHER" id="PTHR43046">
    <property type="entry name" value="GDP-MANNOSE MANNOSYL HYDROLASE"/>
    <property type="match status" value="1"/>
</dbReference>
<evidence type="ECO:0000313" key="4">
    <source>
        <dbReference type="EMBL" id="RXW32876.1"/>
    </source>
</evidence>
<evidence type="ECO:0000256" key="1">
    <source>
        <dbReference type="ARBA" id="ARBA00001946"/>
    </source>
</evidence>
<comment type="caution">
    <text evidence="4">The sequence shown here is derived from an EMBL/GenBank/DDBJ whole genome shotgun (WGS) entry which is preliminary data.</text>
</comment>
<reference evidence="4 5" key="1">
    <citation type="submission" date="2018-01" db="EMBL/GenBank/DDBJ databases">
        <title>Lactibacter flavus gen. nov., sp. nov., a novel bacterium of the family Propionibacteriaceae isolated from raw milk and dairy products.</title>
        <authorList>
            <person name="Wenning M."/>
            <person name="Breitenwieser F."/>
            <person name="Huptas C."/>
            <person name="von Neubeck M."/>
            <person name="Busse H.-J."/>
            <person name="Scherer S."/>
        </authorList>
    </citation>
    <scope>NUCLEOTIDE SEQUENCE [LARGE SCALE GENOMIC DNA]</scope>
    <source>
        <strain evidence="4 5">VG341</strain>
    </source>
</reference>
<name>A0A4Q2EJI7_9ACTN</name>
<dbReference type="InterPro" id="IPR015797">
    <property type="entry name" value="NUDIX_hydrolase-like_dom_sf"/>
</dbReference>
<protein>
    <submittedName>
        <fullName evidence="4">ADP-ribose pyrophosphatase</fullName>
    </submittedName>
</protein>
<dbReference type="CDD" id="cd18879">
    <property type="entry name" value="NUDIX_Hydrolase"/>
    <property type="match status" value="1"/>
</dbReference>
<dbReference type="Proteomes" id="UP000290624">
    <property type="component" value="Unassembled WGS sequence"/>
</dbReference>
<evidence type="ECO:0000256" key="2">
    <source>
        <dbReference type="ARBA" id="ARBA00022801"/>
    </source>
</evidence>
<dbReference type="PROSITE" id="PS51462">
    <property type="entry name" value="NUDIX"/>
    <property type="match status" value="1"/>
</dbReference>